<dbReference type="GO" id="GO:0004674">
    <property type="term" value="F:protein serine/threonine kinase activity"/>
    <property type="evidence" value="ECO:0007669"/>
    <property type="project" value="UniProtKB-KW"/>
</dbReference>
<reference evidence="3 4" key="3">
    <citation type="journal article" date="2011" name="Nat. Chem. Biol.">
        <title>Reveromycin A biosynthesis uses RevG and RevJ for stereospecific spiroacetal formation.</title>
        <authorList>
            <person name="Takahashi S."/>
            <person name="Toyoda A."/>
            <person name="Sekiyama Y."/>
            <person name="Takagi H."/>
            <person name="Nogawa T."/>
            <person name="Uramoto M."/>
            <person name="Suzuki R."/>
            <person name="Koshino H."/>
            <person name="Kumano T."/>
            <person name="Panthee S."/>
            <person name="Dairi T."/>
            <person name="Ishikawa J."/>
            <person name="Ikeda H."/>
            <person name="Sakaki Y."/>
            <person name="Osada H."/>
        </authorList>
    </citation>
    <scope>NUCLEOTIDE SEQUENCE [LARGE SCALE GENOMIC DNA]</scope>
    <source>
        <strain evidence="3 4">SN-593</strain>
    </source>
</reference>
<keyword evidence="4" id="KW-1185">Reference proteome</keyword>
<reference evidence="3 4" key="2">
    <citation type="journal article" date="2011" name="J. Antibiot.">
        <title>Furaquinocins I and J: novel polyketide isoprenoid hybrid compounds from Streptomyces reveromyceticus SN-593.</title>
        <authorList>
            <person name="Panthee S."/>
            <person name="Takahashi S."/>
            <person name="Takagi H."/>
            <person name="Nogawa T."/>
            <person name="Oowada E."/>
            <person name="Uramoto M."/>
            <person name="Osada H."/>
        </authorList>
    </citation>
    <scope>NUCLEOTIDE SEQUENCE [LARGE SCALE GENOMIC DNA]</scope>
    <source>
        <strain evidence="3 4">SN-593</strain>
    </source>
</reference>
<feature type="domain" description="Histidine kinase/HSP90-like ATPase" evidence="2">
    <location>
        <begin position="20"/>
        <end position="132"/>
    </location>
</feature>
<sequence>MGEVPRASWRDEASATLLVQPDPADVVVARRAVVGGLRGRGLPLSAESWGDLELLTAEVLTNAVRYSRAVCVVVVRWSEARVRVEVSDTHPVLPVPCSALSEAEGGRGLVLVEALSTRWGTELRPGGKVVWFEIAFPRSKWSVRKAVISVSGRFAETCRSVRRAQVVPSPDRREGAVR</sequence>
<dbReference type="CDD" id="cd16936">
    <property type="entry name" value="HATPase_RsbW-like"/>
    <property type="match status" value="1"/>
</dbReference>
<evidence type="ECO:0000259" key="2">
    <source>
        <dbReference type="Pfam" id="PF13581"/>
    </source>
</evidence>
<reference evidence="3 4" key="1">
    <citation type="journal article" date="2010" name="J. Bacteriol.">
        <title>Biochemical characterization of a novel indole prenyltransferase from Streptomyces sp. SN-593.</title>
        <authorList>
            <person name="Takahashi S."/>
            <person name="Takagi H."/>
            <person name="Toyoda A."/>
            <person name="Uramoto M."/>
            <person name="Nogawa T."/>
            <person name="Ueki M."/>
            <person name="Sakaki Y."/>
            <person name="Osada H."/>
        </authorList>
    </citation>
    <scope>NUCLEOTIDE SEQUENCE [LARGE SCALE GENOMIC DNA]</scope>
    <source>
        <strain evidence="3 4">SN-593</strain>
    </source>
</reference>
<reference evidence="3 4" key="4">
    <citation type="journal article" date="2020" name="Sci. Rep.">
        <title>beta-carboline chemical signals induce reveromycin production through a LuxR family regulator in Streptomyces sp. SN-593.</title>
        <authorList>
            <person name="Panthee S."/>
            <person name="Kito N."/>
            <person name="Hayashi T."/>
            <person name="Shimizu T."/>
            <person name="Ishikawa J."/>
            <person name="Hamamoto H."/>
            <person name="Osada H."/>
            <person name="Takahashi S."/>
        </authorList>
    </citation>
    <scope>NUCLEOTIDE SEQUENCE [LARGE SCALE GENOMIC DNA]</scope>
    <source>
        <strain evidence="3 4">SN-593</strain>
    </source>
</reference>
<gene>
    <name evidence="3" type="ORF">RVR_2964</name>
</gene>
<name>A0A7U3UR61_9ACTN</name>
<evidence type="ECO:0000313" key="4">
    <source>
        <dbReference type="Proteomes" id="UP000595703"/>
    </source>
</evidence>
<organism evidence="3 4">
    <name type="scientific">Actinacidiphila reveromycinica</name>
    <dbReference type="NCBI Taxonomy" id="659352"/>
    <lineage>
        <taxon>Bacteria</taxon>
        <taxon>Bacillati</taxon>
        <taxon>Actinomycetota</taxon>
        <taxon>Actinomycetes</taxon>
        <taxon>Kitasatosporales</taxon>
        <taxon>Streptomycetaceae</taxon>
        <taxon>Actinacidiphila</taxon>
    </lineage>
</organism>
<evidence type="ECO:0000256" key="1">
    <source>
        <dbReference type="ARBA" id="ARBA00022527"/>
    </source>
</evidence>
<dbReference type="InterPro" id="IPR003594">
    <property type="entry name" value="HATPase_dom"/>
</dbReference>
<dbReference type="InterPro" id="IPR050267">
    <property type="entry name" value="Anti-sigma-factor_SerPK"/>
</dbReference>
<dbReference type="PANTHER" id="PTHR35526:SF3">
    <property type="entry name" value="ANTI-SIGMA-F FACTOR RSBW"/>
    <property type="match status" value="1"/>
</dbReference>
<dbReference type="InterPro" id="IPR036890">
    <property type="entry name" value="HATPase_C_sf"/>
</dbReference>
<keyword evidence="1" id="KW-0808">Transferase</keyword>
<protein>
    <recommendedName>
        <fullName evidence="2">Histidine kinase/HSP90-like ATPase domain-containing protein</fullName>
    </recommendedName>
</protein>
<accession>A0A7U3UR61</accession>
<keyword evidence="1" id="KW-0418">Kinase</keyword>
<dbReference type="KEGG" id="arev:RVR_2964"/>
<evidence type="ECO:0000313" key="3">
    <source>
        <dbReference type="EMBL" id="BBA97292.1"/>
    </source>
</evidence>
<dbReference type="PANTHER" id="PTHR35526">
    <property type="entry name" value="ANTI-SIGMA-F FACTOR RSBW-RELATED"/>
    <property type="match status" value="1"/>
</dbReference>
<dbReference type="SUPFAM" id="SSF55874">
    <property type="entry name" value="ATPase domain of HSP90 chaperone/DNA topoisomerase II/histidine kinase"/>
    <property type="match status" value="1"/>
</dbReference>
<dbReference type="Gene3D" id="3.30.565.10">
    <property type="entry name" value="Histidine kinase-like ATPase, C-terminal domain"/>
    <property type="match status" value="1"/>
</dbReference>
<dbReference type="EMBL" id="AP018365">
    <property type="protein sequence ID" value="BBA97292.1"/>
    <property type="molecule type" value="Genomic_DNA"/>
</dbReference>
<keyword evidence="1" id="KW-0723">Serine/threonine-protein kinase</keyword>
<dbReference type="Pfam" id="PF13581">
    <property type="entry name" value="HATPase_c_2"/>
    <property type="match status" value="1"/>
</dbReference>
<proteinExistence type="predicted"/>
<dbReference type="Proteomes" id="UP000595703">
    <property type="component" value="Chromosome"/>
</dbReference>
<dbReference type="AlphaFoldDB" id="A0A7U3UR61"/>